<dbReference type="EMBL" id="JAINVB010000001">
    <property type="protein sequence ID" value="MCK0084819.1"/>
    <property type="molecule type" value="Genomic_DNA"/>
</dbReference>
<accession>A0AAW5F050</accession>
<dbReference type="InterPro" id="IPR039422">
    <property type="entry name" value="MarR/SlyA-like"/>
</dbReference>
<dbReference type="SMART" id="SM00347">
    <property type="entry name" value="HTH_MARR"/>
    <property type="match status" value="1"/>
</dbReference>
<sequence>MNLRDSLNRLYYNMTIYDVRYVNRSITGNLSYNSIMYLDIIAYQDNCTVSSIAETLGISKPAVTKKVNELIRLGHVVKTQSGKDKRVYYLRASDELQKNSVVYDRPFERALRTIEKKYSPEQLAVLGDIMDIYSQEIMKEDGE</sequence>
<dbReference type="CDD" id="cd00090">
    <property type="entry name" value="HTH_ARSR"/>
    <property type="match status" value="1"/>
</dbReference>
<evidence type="ECO:0000259" key="1">
    <source>
        <dbReference type="SMART" id="SM00347"/>
    </source>
</evidence>
<dbReference type="RefSeq" id="WP_003501601.1">
    <property type="nucleotide sequence ID" value="NZ_CYZY01000024.1"/>
</dbReference>
<reference evidence="2" key="1">
    <citation type="journal article" date="2022" name="Cell Host Microbe">
        <title>Colonization of the live biotherapeutic product VE303 and modulation of the microbiota and metabolites in healthy volunteers.</title>
        <authorList>
            <person name="Dsouza M."/>
            <person name="Menon R."/>
            <person name="Crossette E."/>
            <person name="Bhattarai S.K."/>
            <person name="Schneider J."/>
            <person name="Kim Y.G."/>
            <person name="Reddy S."/>
            <person name="Caballero S."/>
            <person name="Felix C."/>
            <person name="Cornacchione L."/>
            <person name="Hendrickson J."/>
            <person name="Watson A.R."/>
            <person name="Minot S.S."/>
            <person name="Greenfield N."/>
            <person name="Schopf L."/>
            <person name="Szabady R."/>
            <person name="Patarroyo J."/>
            <person name="Smith W."/>
            <person name="Harrison P."/>
            <person name="Kuijper E.J."/>
            <person name="Kelly C.P."/>
            <person name="Olle B."/>
            <person name="Bobilev D."/>
            <person name="Silber J.L."/>
            <person name="Bucci V."/>
            <person name="Roberts B."/>
            <person name="Faith J."/>
            <person name="Norman J.M."/>
        </authorList>
    </citation>
    <scope>NUCLEOTIDE SEQUENCE</scope>
    <source>
        <strain evidence="2">VE303-04</strain>
    </source>
</reference>
<feature type="domain" description="HTH marR-type" evidence="1">
    <location>
        <begin position="23"/>
        <end position="123"/>
    </location>
</feature>
<proteinExistence type="predicted"/>
<evidence type="ECO:0000313" key="2">
    <source>
        <dbReference type="EMBL" id="MCK0084819.1"/>
    </source>
</evidence>
<dbReference type="PANTHER" id="PTHR33164:SF43">
    <property type="entry name" value="HTH-TYPE TRANSCRIPTIONAL REPRESSOR YETL"/>
    <property type="match status" value="1"/>
</dbReference>
<gene>
    <name evidence="2" type="ORF">K5I21_02785</name>
</gene>
<comment type="caution">
    <text evidence="2">The sequence shown here is derived from an EMBL/GenBank/DDBJ whole genome shotgun (WGS) entry which is preliminary data.</text>
</comment>
<organism evidence="2 3">
    <name type="scientific">Clostridium symbiosum</name>
    <name type="common">Bacteroides symbiosus</name>
    <dbReference type="NCBI Taxonomy" id="1512"/>
    <lineage>
        <taxon>Bacteria</taxon>
        <taxon>Bacillati</taxon>
        <taxon>Bacillota</taxon>
        <taxon>Clostridia</taxon>
        <taxon>Lachnospirales</taxon>
        <taxon>Lachnospiraceae</taxon>
        <taxon>Otoolea</taxon>
    </lineage>
</organism>
<dbReference type="GO" id="GO:0006950">
    <property type="term" value="P:response to stress"/>
    <property type="evidence" value="ECO:0007669"/>
    <property type="project" value="TreeGrafter"/>
</dbReference>
<dbReference type="PANTHER" id="PTHR33164">
    <property type="entry name" value="TRANSCRIPTIONAL REGULATOR, MARR FAMILY"/>
    <property type="match status" value="1"/>
</dbReference>
<dbReference type="AlphaFoldDB" id="A0AAW5F050"/>
<dbReference type="InterPro" id="IPR000835">
    <property type="entry name" value="HTH_MarR-typ"/>
</dbReference>
<dbReference type="Proteomes" id="UP001203136">
    <property type="component" value="Unassembled WGS sequence"/>
</dbReference>
<dbReference type="GO" id="GO:0003700">
    <property type="term" value="F:DNA-binding transcription factor activity"/>
    <property type="evidence" value="ECO:0007669"/>
    <property type="project" value="InterPro"/>
</dbReference>
<dbReference type="Pfam" id="PF12802">
    <property type="entry name" value="MarR_2"/>
    <property type="match status" value="1"/>
</dbReference>
<dbReference type="InterPro" id="IPR036390">
    <property type="entry name" value="WH_DNA-bd_sf"/>
</dbReference>
<name>A0AAW5F050_CLOSY</name>
<evidence type="ECO:0000313" key="3">
    <source>
        <dbReference type="Proteomes" id="UP001203136"/>
    </source>
</evidence>
<dbReference type="InterPro" id="IPR036388">
    <property type="entry name" value="WH-like_DNA-bd_sf"/>
</dbReference>
<protein>
    <submittedName>
        <fullName evidence="2">MarR family transcriptional regulator</fullName>
    </submittedName>
</protein>
<dbReference type="InterPro" id="IPR011991">
    <property type="entry name" value="ArsR-like_HTH"/>
</dbReference>
<dbReference type="SUPFAM" id="SSF46785">
    <property type="entry name" value="Winged helix' DNA-binding domain"/>
    <property type="match status" value="1"/>
</dbReference>
<dbReference type="Gene3D" id="1.10.10.10">
    <property type="entry name" value="Winged helix-like DNA-binding domain superfamily/Winged helix DNA-binding domain"/>
    <property type="match status" value="1"/>
</dbReference>